<reference evidence="2 3" key="1">
    <citation type="submission" date="2020-02" db="EMBL/GenBank/DDBJ databases">
        <title>Sequencing the genomes of 1000 actinobacteria strains.</title>
        <authorList>
            <person name="Klenk H.-P."/>
        </authorList>
    </citation>
    <scope>NUCLEOTIDE SEQUENCE [LARGE SCALE GENOMIC DNA]</scope>
    <source>
        <strain evidence="2 3">DSM 45201</strain>
    </source>
</reference>
<gene>
    <name evidence="2" type="ORF">FB380_004807</name>
</gene>
<keyword evidence="1" id="KW-0472">Membrane</keyword>
<organism evidence="2 3">
    <name type="scientific">Modestobacter marinus</name>
    <dbReference type="NCBI Taxonomy" id="477641"/>
    <lineage>
        <taxon>Bacteria</taxon>
        <taxon>Bacillati</taxon>
        <taxon>Actinomycetota</taxon>
        <taxon>Actinomycetes</taxon>
        <taxon>Geodermatophilales</taxon>
        <taxon>Geodermatophilaceae</taxon>
        <taxon>Modestobacter</taxon>
    </lineage>
</organism>
<dbReference type="EMBL" id="JAAMPA010000008">
    <property type="protein sequence ID" value="NIH70296.1"/>
    <property type="molecule type" value="Genomic_DNA"/>
</dbReference>
<proteinExistence type="predicted"/>
<keyword evidence="1" id="KW-0812">Transmembrane</keyword>
<feature type="transmembrane region" description="Helical" evidence="1">
    <location>
        <begin position="68"/>
        <end position="88"/>
    </location>
</feature>
<evidence type="ECO:0000313" key="3">
    <source>
        <dbReference type="Proteomes" id="UP000552836"/>
    </source>
</evidence>
<protein>
    <submittedName>
        <fullName evidence="2">Uncharacterized protein</fullName>
    </submittedName>
</protein>
<accession>A0A846LRZ4</accession>
<feature type="transmembrane region" description="Helical" evidence="1">
    <location>
        <begin position="6"/>
        <end position="22"/>
    </location>
</feature>
<feature type="transmembrane region" description="Helical" evidence="1">
    <location>
        <begin position="43"/>
        <end position="62"/>
    </location>
</feature>
<evidence type="ECO:0000313" key="2">
    <source>
        <dbReference type="EMBL" id="NIH70296.1"/>
    </source>
</evidence>
<sequence length="134" mass="14268">MPTEYFAALAGVNASVLLAAAVEWRAAVDAQTDQAEQKESRSAARLTVAFAISSCALALAVLGRENRVGGIGWALMAPTLGALATLYLLFFPADGRRINGFLAARGKVFWWCFWGGLALFAGGFFYIGLGLDFI</sequence>
<dbReference type="RefSeq" id="WP_166757838.1">
    <property type="nucleotide sequence ID" value="NZ_BAABJU010000039.1"/>
</dbReference>
<feature type="transmembrane region" description="Helical" evidence="1">
    <location>
        <begin position="108"/>
        <end position="129"/>
    </location>
</feature>
<evidence type="ECO:0000256" key="1">
    <source>
        <dbReference type="SAM" id="Phobius"/>
    </source>
</evidence>
<comment type="caution">
    <text evidence="2">The sequence shown here is derived from an EMBL/GenBank/DDBJ whole genome shotgun (WGS) entry which is preliminary data.</text>
</comment>
<keyword evidence="1" id="KW-1133">Transmembrane helix</keyword>
<dbReference type="AlphaFoldDB" id="A0A846LRZ4"/>
<dbReference type="Proteomes" id="UP000552836">
    <property type="component" value="Unassembled WGS sequence"/>
</dbReference>
<name>A0A846LRZ4_9ACTN</name>